<gene>
    <name evidence="1" type="ORF">PL8927_830286</name>
</gene>
<name>A0A7Z9C0I5_9CYAN</name>
<keyword evidence="2" id="KW-1185">Reference proteome</keyword>
<evidence type="ECO:0000313" key="1">
    <source>
        <dbReference type="EMBL" id="VXD25058.1"/>
    </source>
</evidence>
<accession>A0A7Z9C0I5</accession>
<dbReference type="Proteomes" id="UP000184550">
    <property type="component" value="Unassembled WGS sequence"/>
</dbReference>
<dbReference type="EMBL" id="CZCU02000161">
    <property type="protein sequence ID" value="VXD25058.1"/>
    <property type="molecule type" value="Genomic_DNA"/>
</dbReference>
<evidence type="ECO:0000313" key="2">
    <source>
        <dbReference type="Proteomes" id="UP000184550"/>
    </source>
</evidence>
<sequence>MLLEVELIVNPIAVCHRPKELLKIQSSIIPSAWRVSIICYTINSAILIKFLTVNSDQ</sequence>
<proteinExistence type="predicted"/>
<dbReference type="AlphaFoldDB" id="A0A7Z9C0I5"/>
<reference evidence="1" key="1">
    <citation type="submission" date="2019-10" db="EMBL/GenBank/DDBJ databases">
        <authorList>
            <consortium name="Genoscope - CEA"/>
            <person name="William W."/>
        </authorList>
    </citation>
    <scope>NUCLEOTIDE SEQUENCE [LARGE SCALE GENOMIC DNA]</scope>
    <source>
        <strain evidence="1">BBR_PRJEB10992</strain>
    </source>
</reference>
<comment type="caution">
    <text evidence="1">The sequence shown here is derived from an EMBL/GenBank/DDBJ whole genome shotgun (WGS) entry which is preliminary data.</text>
</comment>
<organism evidence="1 2">
    <name type="scientific">Planktothrix serta PCC 8927</name>
    <dbReference type="NCBI Taxonomy" id="671068"/>
    <lineage>
        <taxon>Bacteria</taxon>
        <taxon>Bacillati</taxon>
        <taxon>Cyanobacteriota</taxon>
        <taxon>Cyanophyceae</taxon>
        <taxon>Oscillatoriophycideae</taxon>
        <taxon>Oscillatoriales</taxon>
        <taxon>Microcoleaceae</taxon>
        <taxon>Planktothrix</taxon>
    </lineage>
</organism>
<protein>
    <submittedName>
        <fullName evidence="1">Uncharacterized protein</fullName>
    </submittedName>
</protein>